<dbReference type="Gene3D" id="1.20.910.10">
    <property type="entry name" value="Heme oxygenase-like"/>
    <property type="match status" value="1"/>
</dbReference>
<organism evidence="5 6">
    <name type="scientific">Drechslerella dactyloides</name>
    <name type="common">Nematode-trapping fungus</name>
    <name type="synonym">Arthrobotrys dactyloides</name>
    <dbReference type="NCBI Taxonomy" id="74499"/>
    <lineage>
        <taxon>Eukaryota</taxon>
        <taxon>Fungi</taxon>
        <taxon>Dikarya</taxon>
        <taxon>Ascomycota</taxon>
        <taxon>Pezizomycotina</taxon>
        <taxon>Orbiliomycetes</taxon>
        <taxon>Orbiliales</taxon>
        <taxon>Orbiliaceae</taxon>
        <taxon>Drechslerella</taxon>
    </lineage>
</organism>
<evidence type="ECO:0000313" key="5">
    <source>
        <dbReference type="EMBL" id="KAJ6260482.1"/>
    </source>
</evidence>
<dbReference type="Proteomes" id="UP001221413">
    <property type="component" value="Unassembled WGS sequence"/>
</dbReference>
<proteinExistence type="predicted"/>
<dbReference type="PANTHER" id="PTHR10720">
    <property type="entry name" value="HEME OXYGENASE"/>
    <property type="match status" value="1"/>
</dbReference>
<name>A0AAD6NJH2_DREDA</name>
<gene>
    <name evidence="5" type="ORF">Dda_4708</name>
</gene>
<dbReference type="GO" id="GO:0006788">
    <property type="term" value="P:heme oxidation"/>
    <property type="evidence" value="ECO:0007669"/>
    <property type="project" value="InterPro"/>
</dbReference>
<feature type="compositionally biased region" description="Basic and acidic residues" evidence="4">
    <location>
        <begin position="142"/>
        <end position="157"/>
    </location>
</feature>
<dbReference type="SUPFAM" id="SSF48613">
    <property type="entry name" value="Heme oxygenase-like"/>
    <property type="match status" value="1"/>
</dbReference>
<evidence type="ECO:0000256" key="3">
    <source>
        <dbReference type="ARBA" id="ARBA00023004"/>
    </source>
</evidence>
<evidence type="ECO:0000256" key="4">
    <source>
        <dbReference type="SAM" id="MobiDB-lite"/>
    </source>
</evidence>
<evidence type="ECO:0000313" key="6">
    <source>
        <dbReference type="Proteomes" id="UP001221413"/>
    </source>
</evidence>
<accession>A0AAD6NJH2</accession>
<keyword evidence="6" id="KW-1185">Reference proteome</keyword>
<keyword evidence="1" id="KW-0349">Heme</keyword>
<dbReference type="GO" id="GO:0004392">
    <property type="term" value="F:heme oxygenase (decyclizing) activity"/>
    <property type="evidence" value="ECO:0007669"/>
    <property type="project" value="InterPro"/>
</dbReference>
<dbReference type="InterPro" id="IPR016053">
    <property type="entry name" value="Haem_Oase-like"/>
</dbReference>
<keyword evidence="3" id="KW-0408">Iron</keyword>
<keyword evidence="2" id="KW-0479">Metal-binding</keyword>
<sequence>MYSVGSTKQQSLGDEINYITAYVAPLPARIEGYIGTRLTISCETEVLSASLHHELNMIIMSRLPLGLKNPKSFQEGLASFSVLYSSFEAALDSHIRLASTPSRTRAILEHIYIPALHRASAFERDLTQHESASSEGQDAPEEEKTNQAEEPSERPEGLRNGTPARAYVLEHVRRATTERPHVLLAYCHCLYMALFAGGQHIKAAIARSATRKLALAPHQTVPEKEIAATPGIGLFSFDGRSTKEELELRQQLRDGLRRAEELLTPRERGEVLAESCSVFKLTRRLVDELDVLCGTNPTVLAATTQYTESRALNVTLPPPQASRMSLVWASRRWLGRSFEPLVKGVVVCLALFLAYSFYKTSRPAFEGRHRDGA</sequence>
<dbReference type="InterPro" id="IPR002051">
    <property type="entry name" value="Haem_Oase"/>
</dbReference>
<evidence type="ECO:0000256" key="2">
    <source>
        <dbReference type="ARBA" id="ARBA00022723"/>
    </source>
</evidence>
<dbReference type="Pfam" id="PF01126">
    <property type="entry name" value="Heme_oxygenase"/>
    <property type="match status" value="1"/>
</dbReference>
<dbReference type="AlphaFoldDB" id="A0AAD6NJH2"/>
<comment type="caution">
    <text evidence="5">The sequence shown here is derived from an EMBL/GenBank/DDBJ whole genome shotgun (WGS) entry which is preliminary data.</text>
</comment>
<dbReference type="InterPro" id="IPR016084">
    <property type="entry name" value="Haem_Oase-like_multi-hlx"/>
</dbReference>
<feature type="region of interest" description="Disordered" evidence="4">
    <location>
        <begin position="125"/>
        <end position="162"/>
    </location>
</feature>
<dbReference type="GO" id="GO:0046872">
    <property type="term" value="F:metal ion binding"/>
    <property type="evidence" value="ECO:0007669"/>
    <property type="project" value="UniProtKB-KW"/>
</dbReference>
<protein>
    <submittedName>
        <fullName evidence="5">Heme oxygenase</fullName>
    </submittedName>
</protein>
<reference evidence="5" key="1">
    <citation type="submission" date="2023-01" db="EMBL/GenBank/DDBJ databases">
        <title>The chitinases involved in constricting ring structure development in the nematode-trapping fungus Drechslerella dactyloides.</title>
        <authorList>
            <person name="Wang R."/>
            <person name="Zhang L."/>
            <person name="Tang P."/>
            <person name="Li S."/>
            <person name="Liang L."/>
        </authorList>
    </citation>
    <scope>NUCLEOTIDE SEQUENCE</scope>
    <source>
        <strain evidence="5">YMF1.00031</strain>
    </source>
</reference>
<dbReference type="EMBL" id="JAQGDS010000005">
    <property type="protein sequence ID" value="KAJ6260482.1"/>
    <property type="molecule type" value="Genomic_DNA"/>
</dbReference>
<dbReference type="CDD" id="cd19165">
    <property type="entry name" value="HemeO"/>
    <property type="match status" value="1"/>
</dbReference>
<evidence type="ECO:0000256" key="1">
    <source>
        <dbReference type="ARBA" id="ARBA00022617"/>
    </source>
</evidence>
<dbReference type="PANTHER" id="PTHR10720:SF0">
    <property type="entry name" value="HEME OXYGENASE"/>
    <property type="match status" value="1"/>
</dbReference>